<dbReference type="InterPro" id="IPR001752">
    <property type="entry name" value="Kinesin_motor_dom"/>
</dbReference>
<feature type="domain" description="Kinesin motor" evidence="8">
    <location>
        <begin position="5"/>
        <end position="406"/>
    </location>
</feature>
<comment type="caution">
    <text evidence="9">The sequence shown here is derived from an EMBL/GenBank/DDBJ whole genome shotgun (WGS) entry which is preliminary data.</text>
</comment>
<comment type="subcellular location">
    <subcellularLocation>
        <location evidence="1">Cytoplasm</location>
        <location evidence="1">Cytoskeleton</location>
    </subcellularLocation>
</comment>
<dbReference type="EMBL" id="BLXT01000388">
    <property type="protein sequence ID" value="GFN76465.1"/>
    <property type="molecule type" value="Genomic_DNA"/>
</dbReference>
<dbReference type="Pfam" id="PF23735">
    <property type="entry name" value="KIF9"/>
    <property type="match status" value="1"/>
</dbReference>
<evidence type="ECO:0000256" key="4">
    <source>
        <dbReference type="ARBA" id="ARBA00023212"/>
    </source>
</evidence>
<evidence type="ECO:0000256" key="2">
    <source>
        <dbReference type="ARBA" id="ARBA00022741"/>
    </source>
</evidence>
<proteinExistence type="inferred from homology"/>
<feature type="compositionally biased region" description="Gly residues" evidence="7">
    <location>
        <begin position="573"/>
        <end position="582"/>
    </location>
</feature>
<dbReference type="SMART" id="SM00129">
    <property type="entry name" value="KISc"/>
    <property type="match status" value="1"/>
</dbReference>
<dbReference type="PROSITE" id="PS00411">
    <property type="entry name" value="KINESIN_MOTOR_1"/>
    <property type="match status" value="1"/>
</dbReference>
<keyword evidence="3 5" id="KW-0067">ATP-binding</keyword>
<evidence type="ECO:0000256" key="3">
    <source>
        <dbReference type="ARBA" id="ARBA00022840"/>
    </source>
</evidence>
<feature type="region of interest" description="Disordered" evidence="7">
    <location>
        <begin position="816"/>
        <end position="883"/>
    </location>
</feature>
<feature type="compositionally biased region" description="Pro residues" evidence="7">
    <location>
        <begin position="820"/>
        <end position="829"/>
    </location>
</feature>
<dbReference type="InterPro" id="IPR056524">
    <property type="entry name" value="KIF6/9_C"/>
</dbReference>
<dbReference type="Proteomes" id="UP000735302">
    <property type="component" value="Unassembled WGS sequence"/>
</dbReference>
<dbReference type="Pfam" id="PF00225">
    <property type="entry name" value="Kinesin"/>
    <property type="match status" value="1"/>
</dbReference>
<evidence type="ECO:0000259" key="8">
    <source>
        <dbReference type="PROSITE" id="PS50067"/>
    </source>
</evidence>
<evidence type="ECO:0000256" key="6">
    <source>
        <dbReference type="RuleBase" id="RU000394"/>
    </source>
</evidence>
<feature type="compositionally biased region" description="Polar residues" evidence="7">
    <location>
        <begin position="625"/>
        <end position="636"/>
    </location>
</feature>
<evidence type="ECO:0000313" key="10">
    <source>
        <dbReference type="Proteomes" id="UP000735302"/>
    </source>
</evidence>
<dbReference type="Gene3D" id="3.40.850.10">
    <property type="entry name" value="Kinesin motor domain"/>
    <property type="match status" value="1"/>
</dbReference>
<feature type="compositionally biased region" description="Polar residues" evidence="7">
    <location>
        <begin position="867"/>
        <end position="883"/>
    </location>
</feature>
<gene>
    <name evidence="9" type="ORF">PoB_000297100</name>
</gene>
<keyword evidence="4" id="KW-0963">Cytoplasm</keyword>
<dbReference type="PANTHER" id="PTHR47968:SF67">
    <property type="entry name" value="KINESIN MOTOR DOMAIN-CONTAINING PROTEIN"/>
    <property type="match status" value="1"/>
</dbReference>
<protein>
    <recommendedName>
        <fullName evidence="6">Kinesin-like protein</fullName>
    </recommendedName>
</protein>
<evidence type="ECO:0000313" key="9">
    <source>
        <dbReference type="EMBL" id="GFN76465.1"/>
    </source>
</evidence>
<feature type="compositionally biased region" description="Polar residues" evidence="7">
    <location>
        <begin position="834"/>
        <end position="844"/>
    </location>
</feature>
<dbReference type="InterPro" id="IPR027640">
    <property type="entry name" value="Kinesin-like_fam"/>
</dbReference>
<dbReference type="PROSITE" id="PS50067">
    <property type="entry name" value="KINESIN_MOTOR_2"/>
    <property type="match status" value="1"/>
</dbReference>
<feature type="region of interest" description="Disordered" evidence="7">
    <location>
        <begin position="503"/>
        <end position="522"/>
    </location>
</feature>
<dbReference type="GO" id="GO:0008017">
    <property type="term" value="F:microtubule binding"/>
    <property type="evidence" value="ECO:0007669"/>
    <property type="project" value="InterPro"/>
</dbReference>
<accession>A0AAV3Y246</accession>
<dbReference type="GO" id="GO:0005874">
    <property type="term" value="C:microtubule"/>
    <property type="evidence" value="ECO:0007669"/>
    <property type="project" value="UniProtKB-KW"/>
</dbReference>
<reference evidence="9 10" key="1">
    <citation type="journal article" date="2021" name="Elife">
        <title>Chloroplast acquisition without the gene transfer in kleptoplastic sea slugs, Plakobranchus ocellatus.</title>
        <authorList>
            <person name="Maeda T."/>
            <person name="Takahashi S."/>
            <person name="Yoshida T."/>
            <person name="Shimamura S."/>
            <person name="Takaki Y."/>
            <person name="Nagai Y."/>
            <person name="Toyoda A."/>
            <person name="Suzuki Y."/>
            <person name="Arimoto A."/>
            <person name="Ishii H."/>
            <person name="Satoh N."/>
            <person name="Nishiyama T."/>
            <person name="Hasebe M."/>
            <person name="Maruyama T."/>
            <person name="Minagawa J."/>
            <person name="Obokata J."/>
            <person name="Shigenobu S."/>
        </authorList>
    </citation>
    <scope>NUCLEOTIDE SEQUENCE [LARGE SCALE GENOMIC DNA]</scope>
</reference>
<keyword evidence="5 6" id="KW-0505">Motor protein</keyword>
<dbReference type="InterPro" id="IPR019821">
    <property type="entry name" value="Kinesin_motor_CS"/>
</dbReference>
<feature type="binding site" evidence="5">
    <location>
        <begin position="96"/>
        <end position="103"/>
    </location>
    <ligand>
        <name>ATP</name>
        <dbReference type="ChEBI" id="CHEBI:30616"/>
    </ligand>
</feature>
<keyword evidence="2 5" id="KW-0547">Nucleotide-binding</keyword>
<evidence type="ECO:0000256" key="5">
    <source>
        <dbReference type="PROSITE-ProRule" id="PRU00283"/>
    </source>
</evidence>
<keyword evidence="6" id="KW-0493">Microtubule</keyword>
<dbReference type="InterPro" id="IPR027417">
    <property type="entry name" value="P-loop_NTPase"/>
</dbReference>
<sequence length="912" mass="102164">MVKQTIQIFARVKPTKPAKTGLYEVDEDEGGNPRLQVVVPRELASGFINNKKENYSFRFDKVFDQRTSQDEVFEAVARPVIDNVVQGYNGTIFAYGQTGSGKTFTITGGAERYMDRGIIPRSLSYIFETFQKFCELLGCIYIACPQHGDLRLSGPPSGQRASGGAQAHNRRIPADLRADSLSTLPPISPIMCACQPDKVFTAHISYLELYNESGYDLLDPKHEATKLEDLPKVSLMEDSDQNIHLKNLTVHPAQSEEDALNLLFMGDTNRMIAETPMNQASSRSHCIFTVHLTSKEEGSATIRRAKLHLVDLAGSERVAKTGVNGTLLTEAKYINLSLHFLEQVIIALSEKNRQHVPYRNSMMTSVLRDSLGGNCMTSMIATCSMEKRSMDESISTCRFAQRVAMIKNDVSLNEELDPRLLIAKLKRENAELRDQLAMATGEQLSEQLTPEEIERCEEAVKNYLQDPDPESVLNVGHDLRKIQKCFKILKKYILEKPHQALIGRQQEAPSREVTPPDVGPYRDAETTKLKELVEQRDNEINILVNMLKKERQRAADVQRGIPSMSNPRLDAGDSGGGGGGGGSHRRRNSDHVTGQDKLAAASLENGHGQGRSKRPESDPHKVNNRQRTFDVQRSSGLSAPAIDREDRMKTKILGNMSLGRQEAFDIFMRDYRDRKKIDSNKEILKKRYSEAKTLGQQLNKSKQKMNHLKNSLAQIAYSKQYDMDVNAGGMEEESPMEVEIRKEMNAEKHIYKETFNSLRTMKTEIEHLQHFLEKSKVQLMKDFELWWAEQSTMNPEQGPIESLPPAASGQRVLTAWNTPPITPLTPTPPEGHSSLRSSQYSGQGQHADPIIRGSNSRQGNHRPVSRPPSQGGSTPGTVGQFTLTGDSKVDADIQAFVRARQNILQKGNFLLR</sequence>
<dbReference type="GO" id="GO:0003777">
    <property type="term" value="F:microtubule motor activity"/>
    <property type="evidence" value="ECO:0007669"/>
    <property type="project" value="InterPro"/>
</dbReference>
<dbReference type="PRINTS" id="PR00380">
    <property type="entry name" value="KINESINHEAVY"/>
</dbReference>
<feature type="region of interest" description="Disordered" evidence="7">
    <location>
        <begin position="551"/>
        <end position="636"/>
    </location>
</feature>
<dbReference type="InterPro" id="IPR036961">
    <property type="entry name" value="Kinesin_motor_dom_sf"/>
</dbReference>
<keyword evidence="4" id="KW-0206">Cytoskeleton</keyword>
<comment type="similarity">
    <text evidence="5 6">Belongs to the TRAFAC class myosin-kinesin ATPase superfamily. Kinesin family.</text>
</comment>
<dbReference type="SUPFAM" id="SSF52540">
    <property type="entry name" value="P-loop containing nucleoside triphosphate hydrolases"/>
    <property type="match status" value="1"/>
</dbReference>
<name>A0AAV3Y246_9GAST</name>
<evidence type="ECO:0000256" key="7">
    <source>
        <dbReference type="SAM" id="MobiDB-lite"/>
    </source>
</evidence>
<dbReference type="PANTHER" id="PTHR47968">
    <property type="entry name" value="CENTROMERE PROTEIN E"/>
    <property type="match status" value="1"/>
</dbReference>
<keyword evidence="10" id="KW-1185">Reference proteome</keyword>
<dbReference type="GO" id="GO:0007018">
    <property type="term" value="P:microtubule-based movement"/>
    <property type="evidence" value="ECO:0007669"/>
    <property type="project" value="InterPro"/>
</dbReference>
<evidence type="ECO:0000256" key="1">
    <source>
        <dbReference type="ARBA" id="ARBA00004245"/>
    </source>
</evidence>
<organism evidence="9 10">
    <name type="scientific">Plakobranchus ocellatus</name>
    <dbReference type="NCBI Taxonomy" id="259542"/>
    <lineage>
        <taxon>Eukaryota</taxon>
        <taxon>Metazoa</taxon>
        <taxon>Spiralia</taxon>
        <taxon>Lophotrochozoa</taxon>
        <taxon>Mollusca</taxon>
        <taxon>Gastropoda</taxon>
        <taxon>Heterobranchia</taxon>
        <taxon>Euthyneura</taxon>
        <taxon>Panpulmonata</taxon>
        <taxon>Sacoglossa</taxon>
        <taxon>Placobranchoidea</taxon>
        <taxon>Plakobranchidae</taxon>
        <taxon>Plakobranchus</taxon>
    </lineage>
</organism>
<dbReference type="AlphaFoldDB" id="A0AAV3Y246"/>
<dbReference type="GO" id="GO:0005524">
    <property type="term" value="F:ATP binding"/>
    <property type="evidence" value="ECO:0007669"/>
    <property type="project" value="UniProtKB-UniRule"/>
</dbReference>